<dbReference type="EMBL" id="MEUV01000010">
    <property type="protein sequence ID" value="OGC46256.1"/>
    <property type="molecule type" value="Genomic_DNA"/>
</dbReference>
<reference evidence="3 4" key="1">
    <citation type="journal article" date="2016" name="Nat. Commun.">
        <title>Thousands of microbial genomes shed light on interconnected biogeochemical processes in an aquifer system.</title>
        <authorList>
            <person name="Anantharaman K."/>
            <person name="Brown C.T."/>
            <person name="Hug L.A."/>
            <person name="Sharon I."/>
            <person name="Castelle C.J."/>
            <person name="Probst A.J."/>
            <person name="Thomas B.C."/>
            <person name="Singh A."/>
            <person name="Wilkins M.J."/>
            <person name="Karaoz U."/>
            <person name="Brodie E.L."/>
            <person name="Williams K.H."/>
            <person name="Hubbard S.S."/>
            <person name="Banfield J.F."/>
        </authorList>
    </citation>
    <scope>NUCLEOTIDE SEQUENCE [LARGE SCALE GENOMIC DNA]</scope>
</reference>
<evidence type="ECO:0000313" key="4">
    <source>
        <dbReference type="Proteomes" id="UP000178615"/>
    </source>
</evidence>
<sequence>MKLPHLHIKRTLLFIFIFLIVYTPIIFLSFLIYKSNKSISSLKMSQEEVKVSQENFKLNLSEELFNEHLALQEKQNLEDQLSLVETELDKVKNTPEGATYSNVNKIYEMYDDFAGKLKRNETAKLKTDEQKTLLASWGQFLIDRKFEDLTSQIEEANQKLDDDYEKYLATLPPPAPAASAGYSYLNVQTEKGTYGTSLIKVAISSVRVKTVSASSENCKDNCPTKSLQDYVKENNGFAGMNGSYFCPPDYSSCSGKVNSFDYALYNSNKKKWLNKDALSWYKTGLMTFNGGSAEFYKKSSDYGGNGIDAGISNYPSLLKNGEVVVKSDDMTSYQKIKGTRGVVGIGGENIYLAIVYNATVEEAAYVMRSLGAKYALNLDGGGSSAMYVDGRYVVGPGRSLPNAIVLIR</sequence>
<name>A0A1F4UMX1_UNCKA</name>
<protein>
    <recommendedName>
        <fullName evidence="2">Phosphodiester glycosidase domain-containing protein</fullName>
    </recommendedName>
</protein>
<keyword evidence="1" id="KW-1133">Transmembrane helix</keyword>
<dbReference type="PANTHER" id="PTHR40446:SF2">
    <property type="entry name" value="N-ACETYLGLUCOSAMINE-1-PHOSPHODIESTER ALPHA-N-ACETYLGLUCOSAMINIDASE"/>
    <property type="match status" value="1"/>
</dbReference>
<proteinExistence type="predicted"/>
<dbReference type="AlphaFoldDB" id="A0A1F4UMX1"/>
<feature type="domain" description="Phosphodiester glycosidase" evidence="2">
    <location>
        <begin position="238"/>
        <end position="406"/>
    </location>
</feature>
<keyword evidence="1" id="KW-0812">Transmembrane</keyword>
<dbReference type="Pfam" id="PF09992">
    <property type="entry name" value="NAGPA"/>
    <property type="match status" value="1"/>
</dbReference>
<evidence type="ECO:0000313" key="3">
    <source>
        <dbReference type="EMBL" id="OGC46256.1"/>
    </source>
</evidence>
<comment type="caution">
    <text evidence="3">The sequence shown here is derived from an EMBL/GenBank/DDBJ whole genome shotgun (WGS) entry which is preliminary data.</text>
</comment>
<gene>
    <name evidence="3" type="ORF">A2V49_04600</name>
</gene>
<organism evidence="3 4">
    <name type="scientific">candidate division WWE3 bacterium RBG_19FT_COMBO_34_6</name>
    <dbReference type="NCBI Taxonomy" id="1802612"/>
    <lineage>
        <taxon>Bacteria</taxon>
        <taxon>Katanobacteria</taxon>
    </lineage>
</organism>
<accession>A0A1F4UMX1</accession>
<evidence type="ECO:0000259" key="2">
    <source>
        <dbReference type="Pfam" id="PF09992"/>
    </source>
</evidence>
<evidence type="ECO:0000256" key="1">
    <source>
        <dbReference type="SAM" id="Phobius"/>
    </source>
</evidence>
<dbReference type="InterPro" id="IPR018711">
    <property type="entry name" value="NAGPA"/>
</dbReference>
<keyword evidence="1" id="KW-0472">Membrane</keyword>
<feature type="transmembrane region" description="Helical" evidence="1">
    <location>
        <begin position="12"/>
        <end position="33"/>
    </location>
</feature>
<dbReference type="PANTHER" id="PTHR40446">
    <property type="entry name" value="N-ACETYLGLUCOSAMINE-1-PHOSPHODIESTER ALPHA-N-ACETYLGLUCOSAMINIDASE"/>
    <property type="match status" value="1"/>
</dbReference>
<dbReference type="Proteomes" id="UP000178615">
    <property type="component" value="Unassembled WGS sequence"/>
</dbReference>